<accession>A0ABR1CZY9</accession>
<evidence type="ECO:0000256" key="4">
    <source>
        <dbReference type="SAM" id="MobiDB-lite"/>
    </source>
</evidence>
<evidence type="ECO:0000256" key="2">
    <source>
        <dbReference type="ARBA" id="ARBA00022884"/>
    </source>
</evidence>
<dbReference type="Gene3D" id="1.10.10.1450">
    <property type="match status" value="1"/>
</dbReference>
<feature type="region of interest" description="Disordered" evidence="4">
    <location>
        <begin position="192"/>
        <end position="291"/>
    </location>
</feature>
<comment type="caution">
    <text evidence="6">The sequence shown here is derived from an EMBL/GenBank/DDBJ whole genome shotgun (WGS) entry which is preliminary data.</text>
</comment>
<dbReference type="SMART" id="SM00360">
    <property type="entry name" value="RRM"/>
    <property type="match status" value="2"/>
</dbReference>
<feature type="domain" description="RRM" evidence="5">
    <location>
        <begin position="281"/>
        <end position="362"/>
    </location>
</feature>
<protein>
    <recommendedName>
        <fullName evidence="5">RRM domain-containing protein</fullName>
    </recommendedName>
</protein>
<keyword evidence="7" id="KW-1185">Reference proteome</keyword>
<feature type="compositionally biased region" description="Polar residues" evidence="4">
    <location>
        <begin position="218"/>
        <end position="247"/>
    </location>
</feature>
<keyword evidence="1" id="KW-0677">Repeat</keyword>
<dbReference type="InterPro" id="IPR000504">
    <property type="entry name" value="RRM_dom"/>
</dbReference>
<dbReference type="SUPFAM" id="SSF54928">
    <property type="entry name" value="RNA-binding domain, RBD"/>
    <property type="match status" value="1"/>
</dbReference>
<dbReference type="InterPro" id="IPR041426">
    <property type="entry name" value="Mos1_HTH"/>
</dbReference>
<dbReference type="InterPro" id="IPR035979">
    <property type="entry name" value="RBD_domain_sf"/>
</dbReference>
<dbReference type="InterPro" id="IPR012677">
    <property type="entry name" value="Nucleotide-bd_a/b_plait_sf"/>
</dbReference>
<organism evidence="6 7">
    <name type="scientific">Necator americanus</name>
    <name type="common">Human hookworm</name>
    <dbReference type="NCBI Taxonomy" id="51031"/>
    <lineage>
        <taxon>Eukaryota</taxon>
        <taxon>Metazoa</taxon>
        <taxon>Ecdysozoa</taxon>
        <taxon>Nematoda</taxon>
        <taxon>Chromadorea</taxon>
        <taxon>Rhabditida</taxon>
        <taxon>Rhabditina</taxon>
        <taxon>Rhabditomorpha</taxon>
        <taxon>Strongyloidea</taxon>
        <taxon>Ancylostomatidae</taxon>
        <taxon>Bunostominae</taxon>
        <taxon>Necator</taxon>
    </lineage>
</organism>
<dbReference type="PROSITE" id="PS50102">
    <property type="entry name" value="RRM"/>
    <property type="match status" value="2"/>
</dbReference>
<dbReference type="CDD" id="cd12244">
    <property type="entry name" value="RRM2_MSSP"/>
    <property type="match status" value="1"/>
</dbReference>
<proteinExistence type="predicted"/>
<dbReference type="Gene3D" id="3.30.70.330">
    <property type="match status" value="2"/>
</dbReference>
<feature type="domain" description="RRM" evidence="5">
    <location>
        <begin position="363"/>
        <end position="445"/>
    </location>
</feature>
<gene>
    <name evidence="6" type="primary">Necator_chrIII.g11344</name>
    <name evidence="6" type="ORF">RB195_010579</name>
</gene>
<evidence type="ECO:0000256" key="3">
    <source>
        <dbReference type="PROSITE-ProRule" id="PRU00176"/>
    </source>
</evidence>
<feature type="region of interest" description="Disordered" evidence="4">
    <location>
        <begin position="49"/>
        <end position="81"/>
    </location>
</feature>
<dbReference type="PANTHER" id="PTHR24012">
    <property type="entry name" value="RNA BINDING PROTEIN"/>
    <property type="match status" value="1"/>
</dbReference>
<evidence type="ECO:0000259" key="5">
    <source>
        <dbReference type="PROSITE" id="PS50102"/>
    </source>
</evidence>
<feature type="region of interest" description="Disordered" evidence="4">
    <location>
        <begin position="562"/>
        <end position="600"/>
    </location>
</feature>
<feature type="compositionally biased region" description="Low complexity" evidence="4">
    <location>
        <begin position="202"/>
        <end position="217"/>
    </location>
</feature>
<dbReference type="Pfam" id="PF17906">
    <property type="entry name" value="HTH_48"/>
    <property type="match status" value="1"/>
</dbReference>
<dbReference type="CDD" id="cd12243">
    <property type="entry name" value="RRM1_MSSP"/>
    <property type="match status" value="1"/>
</dbReference>
<sequence length="600" mass="65949">MLYEFKLGHSAAEACRNLSRTFGSNCPCEGTVELWLKKFASNDFDLEEKPGRGRRSSLDNEDLKRAVEANPETNTRTLAEDLGVHHTTVVSHLAEMGKVKKKSKWVPHKLTEEQCLAGYGTGSILLIWKKPKRSNKVKYVAMLALHPVSNFHGHCIIQRDKSSFSEVQRKRLLPTHLASSVPQDPPAPLSWGCEGLASRAMSPGQNPQQQYGNNSYSTMAQNGQAPPNRNPFQQYSSGRPSAGNNNMFGCGMRMGVDTRTPYGPPPRDDTPLQDGTPLSSTNLYIRGLSPSTTDEDLRKMCQQYGTITSTKAIMDKALNQCKGYGFVDFESREAAARAVEMLTKNGIQAQMAKQLQQQEQDPTNLYIANLPPNFNEQMLESALSPYGMVISTRILRNADGNSRGVGFARMDSKEKCEEIIAALNGKLIEGMDPNATPLLVKQADTGRKNTRKRSDMGFELGMYPSQPFTMTAPHDYMRNMGGMPQMYPAPYVNYSMGYPQQVPGYSPYDVNAMTSQMGGMQIGGGAPPSAQDNGGLYMLPQQGYYVNRKQYSGAGQYDVMQGPSGNGNAQMGAMGHGGQYAQPGDEDPYRKMNGGQGQLQ</sequence>
<reference evidence="6 7" key="1">
    <citation type="submission" date="2023-08" db="EMBL/GenBank/DDBJ databases">
        <title>A Necator americanus chromosomal reference genome.</title>
        <authorList>
            <person name="Ilik V."/>
            <person name="Petrzelkova K.J."/>
            <person name="Pardy F."/>
            <person name="Fuh T."/>
            <person name="Niatou-Singa F.S."/>
            <person name="Gouil Q."/>
            <person name="Baker L."/>
            <person name="Ritchie M.E."/>
            <person name="Jex A.R."/>
            <person name="Gazzola D."/>
            <person name="Li H."/>
            <person name="Toshio Fujiwara R."/>
            <person name="Zhan B."/>
            <person name="Aroian R.V."/>
            <person name="Pafco B."/>
            <person name="Schwarz E.M."/>
        </authorList>
    </citation>
    <scope>NUCLEOTIDE SEQUENCE [LARGE SCALE GENOMIC DNA]</scope>
    <source>
        <strain evidence="6 7">Aroian</strain>
        <tissue evidence="6">Whole animal</tissue>
    </source>
</reference>
<dbReference type="EMBL" id="JAVFWL010000003">
    <property type="protein sequence ID" value="KAK6743403.1"/>
    <property type="molecule type" value="Genomic_DNA"/>
</dbReference>
<evidence type="ECO:0000256" key="1">
    <source>
        <dbReference type="ARBA" id="ARBA00022737"/>
    </source>
</evidence>
<dbReference type="InterPro" id="IPR036388">
    <property type="entry name" value="WH-like_DNA-bd_sf"/>
</dbReference>
<dbReference type="Pfam" id="PF00076">
    <property type="entry name" value="RRM_1"/>
    <property type="match status" value="2"/>
</dbReference>
<feature type="compositionally biased region" description="Basic and acidic residues" evidence="4">
    <location>
        <begin position="49"/>
        <end position="67"/>
    </location>
</feature>
<evidence type="ECO:0000313" key="7">
    <source>
        <dbReference type="Proteomes" id="UP001303046"/>
    </source>
</evidence>
<dbReference type="Gene3D" id="1.10.10.10">
    <property type="entry name" value="Winged helix-like DNA-binding domain superfamily/Winged helix DNA-binding domain"/>
    <property type="match status" value="1"/>
</dbReference>
<keyword evidence="2 3" id="KW-0694">RNA-binding</keyword>
<dbReference type="Proteomes" id="UP001303046">
    <property type="component" value="Unassembled WGS sequence"/>
</dbReference>
<name>A0ABR1CZY9_NECAM</name>
<evidence type="ECO:0000313" key="6">
    <source>
        <dbReference type="EMBL" id="KAK6743403.1"/>
    </source>
</evidence>